<dbReference type="PANTHER" id="PTHR43135">
    <property type="entry name" value="ALPHA-D-RIBOSE 1-METHYLPHOSPHONATE 5-TRIPHOSPHATE DIPHOSPHATASE"/>
    <property type="match status" value="1"/>
</dbReference>
<organism evidence="2 3">
    <name type="scientific">Cyphellophora attinorum</name>
    <dbReference type="NCBI Taxonomy" id="1664694"/>
    <lineage>
        <taxon>Eukaryota</taxon>
        <taxon>Fungi</taxon>
        <taxon>Dikarya</taxon>
        <taxon>Ascomycota</taxon>
        <taxon>Pezizomycotina</taxon>
        <taxon>Eurotiomycetes</taxon>
        <taxon>Chaetothyriomycetidae</taxon>
        <taxon>Chaetothyriales</taxon>
        <taxon>Cyphellophoraceae</taxon>
        <taxon>Cyphellophora</taxon>
    </lineage>
</organism>
<dbReference type="PANTHER" id="PTHR43135:SF3">
    <property type="entry name" value="ALPHA-D-RIBOSE 1-METHYLPHOSPHONATE 5-TRIPHOSPHATE DIPHOSPHATASE"/>
    <property type="match status" value="1"/>
</dbReference>
<dbReference type="SUPFAM" id="SSF51556">
    <property type="entry name" value="Metallo-dependent hydrolases"/>
    <property type="match status" value="1"/>
</dbReference>
<dbReference type="Pfam" id="PF01979">
    <property type="entry name" value="Amidohydro_1"/>
    <property type="match status" value="1"/>
</dbReference>
<dbReference type="InterPro" id="IPR051781">
    <property type="entry name" value="Metallo-dep_Hydrolase"/>
</dbReference>
<dbReference type="InterPro" id="IPR006680">
    <property type="entry name" value="Amidohydro-rel"/>
</dbReference>
<dbReference type="Gene3D" id="1.20.58.520">
    <property type="entry name" value="Amidohydrolase"/>
    <property type="match status" value="1"/>
</dbReference>
<keyword evidence="3" id="KW-1185">Reference proteome</keyword>
<gene>
    <name evidence="2" type="ORF">AB675_4749</name>
</gene>
<dbReference type="Gene3D" id="2.30.40.10">
    <property type="entry name" value="Urease, subunit C, domain 1"/>
    <property type="match status" value="1"/>
</dbReference>
<protein>
    <recommendedName>
        <fullName evidence="1">Amidohydrolase-related domain-containing protein</fullName>
    </recommendedName>
</protein>
<dbReference type="GO" id="GO:0016810">
    <property type="term" value="F:hydrolase activity, acting on carbon-nitrogen (but not peptide) bonds"/>
    <property type="evidence" value="ECO:0007669"/>
    <property type="project" value="InterPro"/>
</dbReference>
<dbReference type="Proteomes" id="UP000038010">
    <property type="component" value="Unassembled WGS sequence"/>
</dbReference>
<dbReference type="Gene3D" id="3.40.50.10910">
    <property type="entry name" value="Amidohydrolase"/>
    <property type="match status" value="1"/>
</dbReference>
<reference evidence="2 3" key="1">
    <citation type="submission" date="2015-06" db="EMBL/GenBank/DDBJ databases">
        <title>Draft genome of the ant-associated black yeast Phialophora attae CBS 131958.</title>
        <authorList>
            <person name="Moreno L.F."/>
            <person name="Stielow B.J."/>
            <person name="de Hoog S."/>
            <person name="Vicente V.A."/>
            <person name="Weiss V.A."/>
            <person name="de Vries M."/>
            <person name="Cruz L.M."/>
            <person name="Souza E.M."/>
        </authorList>
    </citation>
    <scope>NUCLEOTIDE SEQUENCE [LARGE SCALE GENOMIC DNA]</scope>
    <source>
        <strain evidence="2 3">CBS 131958</strain>
    </source>
</reference>
<dbReference type="STRING" id="1664694.A0A0N1NVT8"/>
<evidence type="ECO:0000313" key="3">
    <source>
        <dbReference type="Proteomes" id="UP000038010"/>
    </source>
</evidence>
<feature type="domain" description="Amidohydrolase-related" evidence="1">
    <location>
        <begin position="58"/>
        <end position="452"/>
    </location>
</feature>
<evidence type="ECO:0000259" key="1">
    <source>
        <dbReference type="Pfam" id="PF01979"/>
    </source>
</evidence>
<name>A0A0N1NVT8_9EURO</name>
<dbReference type="InterPro" id="IPR011059">
    <property type="entry name" value="Metal-dep_hydrolase_composite"/>
</dbReference>
<dbReference type="GeneID" id="28736788"/>
<dbReference type="AlphaFoldDB" id="A0A0N1NVT8"/>
<sequence length="456" mass="48500">MVQTVIRNVLLFDGRTAREGATVIFNSESGLIESVSTTSVSPSSYPAGATVIDGRGHTLLPGLIDAHIHSYGLHLPPGSDIAGVLKGPLKCGVTTVCCMHSDSENVWDHQKRLKTELDAARKAGETGTVTMSSLKSAHLGATIDGGWPVPIVMANHPTEEVSTTPPKDDTSSDFPQLKVAISKWPKLTAETAADFVADHKKRGADYIKLMQENCCSLAFPTNSIPVATLELQTAVVDAAHKHGLKVLGHATAIENTEIILKSGADGLAHTFIDQAPTKAIISLYREKNAFVVPTLVVLTSLTGEEQTLREKFADIASSKGLIDSTQKENMLASLKAPAEGASIEHAYESIRQLKAAGIDIAAGTDSVAGLQGTAIGPSLWQELWMYVEKCGFSVQEALHSATEVSARRLGFDDRGTVEVGKRADLLLVKGNVLDGLENLWEGDGVINVWKAGIRAA</sequence>
<dbReference type="InterPro" id="IPR032466">
    <property type="entry name" value="Metal_Hydrolase"/>
</dbReference>
<dbReference type="Gene3D" id="3.30.110.90">
    <property type="entry name" value="Amidohydrolase"/>
    <property type="match status" value="1"/>
</dbReference>
<dbReference type="SUPFAM" id="SSF51338">
    <property type="entry name" value="Composite domain of metallo-dependent hydrolases"/>
    <property type="match status" value="1"/>
</dbReference>
<evidence type="ECO:0000313" key="2">
    <source>
        <dbReference type="EMBL" id="KPI35615.1"/>
    </source>
</evidence>
<accession>A0A0N1NVT8</accession>
<proteinExistence type="predicted"/>
<dbReference type="EMBL" id="LFJN01000038">
    <property type="protein sequence ID" value="KPI35615.1"/>
    <property type="molecule type" value="Genomic_DNA"/>
</dbReference>
<dbReference type="OrthoDB" id="5595695at2759"/>
<comment type="caution">
    <text evidence="2">The sequence shown here is derived from an EMBL/GenBank/DDBJ whole genome shotgun (WGS) entry which is preliminary data.</text>
</comment>
<dbReference type="RefSeq" id="XP_017995578.1">
    <property type="nucleotide sequence ID" value="XM_018144909.1"/>
</dbReference>
<dbReference type="VEuPathDB" id="FungiDB:AB675_4749"/>